<reference evidence="2" key="1">
    <citation type="journal article" date="2024" name="Proc. Natl. Acad. Sci. U.S.A.">
        <title>Extraordinary preservation of gene collinearity over three hundred million years revealed in homosporous lycophytes.</title>
        <authorList>
            <person name="Li C."/>
            <person name="Wickell D."/>
            <person name="Kuo L.Y."/>
            <person name="Chen X."/>
            <person name="Nie B."/>
            <person name="Liao X."/>
            <person name="Peng D."/>
            <person name="Ji J."/>
            <person name="Jenkins J."/>
            <person name="Williams M."/>
            <person name="Shu S."/>
            <person name="Plott C."/>
            <person name="Barry K."/>
            <person name="Rajasekar S."/>
            <person name="Grimwood J."/>
            <person name="Han X."/>
            <person name="Sun S."/>
            <person name="Hou Z."/>
            <person name="He W."/>
            <person name="Dai G."/>
            <person name="Sun C."/>
            <person name="Schmutz J."/>
            <person name="Leebens-Mack J.H."/>
            <person name="Li F.W."/>
            <person name="Wang L."/>
        </authorList>
    </citation>
    <scope>NUCLEOTIDE SEQUENCE [LARGE SCALE GENOMIC DNA]</scope>
    <source>
        <strain evidence="2">cv. PW_Plant_1</strain>
    </source>
</reference>
<sequence>MLAADLILNQIIVSRSFSDQEEFKKTSIILLDAVLFLIKKPLCFFDHIFLGLEQSIEAAADNLTYRKDSDTKSDWERAVRETMTGELLTIQPDELKFIFELHKQISCSVRLINDTYDHVAFKVKTTSPKKYSVRPNTGIISPQSFIDVTITMQAQHEAPPEMLCKDKFLVQSVVAPQGTNAHDVSPDLFLKGNGTEIHDTKLKVVYVLPPQSDSAKNDYEQASSTQKSGVENGNFSVLNESLCKTCEQIPNDASELKEKLTQIRATLATLTEERNSAVKSSQNLQHELATLAATKAGSSKGSTDTATSAKGFSLLFVFLVALLGILVGYLMHRTK</sequence>
<keyword evidence="2" id="KW-1185">Reference proteome</keyword>
<evidence type="ECO:0000313" key="2">
    <source>
        <dbReference type="Proteomes" id="UP001162992"/>
    </source>
</evidence>
<gene>
    <name evidence="1" type="ORF">O6H91_10G075000</name>
</gene>
<organism evidence="1 2">
    <name type="scientific">Diphasiastrum complanatum</name>
    <name type="common">Issler's clubmoss</name>
    <name type="synonym">Lycopodium complanatum</name>
    <dbReference type="NCBI Taxonomy" id="34168"/>
    <lineage>
        <taxon>Eukaryota</taxon>
        <taxon>Viridiplantae</taxon>
        <taxon>Streptophyta</taxon>
        <taxon>Embryophyta</taxon>
        <taxon>Tracheophyta</taxon>
        <taxon>Lycopodiopsida</taxon>
        <taxon>Lycopodiales</taxon>
        <taxon>Lycopodiaceae</taxon>
        <taxon>Lycopodioideae</taxon>
        <taxon>Diphasiastrum</taxon>
    </lineage>
</organism>
<evidence type="ECO:0000313" key="1">
    <source>
        <dbReference type="EMBL" id="KAJ7541759.1"/>
    </source>
</evidence>
<dbReference type="Proteomes" id="UP001162992">
    <property type="component" value="Chromosome 10"/>
</dbReference>
<protein>
    <submittedName>
        <fullName evidence="1">Uncharacterized protein</fullName>
    </submittedName>
</protein>
<name>A0ACC2CIE0_DIPCM</name>
<accession>A0ACC2CIE0</accession>
<proteinExistence type="predicted"/>
<dbReference type="EMBL" id="CM055101">
    <property type="protein sequence ID" value="KAJ7541759.1"/>
    <property type="molecule type" value="Genomic_DNA"/>
</dbReference>
<comment type="caution">
    <text evidence="1">The sequence shown here is derived from an EMBL/GenBank/DDBJ whole genome shotgun (WGS) entry which is preliminary data.</text>
</comment>